<feature type="region of interest" description="Disordered" evidence="1">
    <location>
        <begin position="293"/>
        <end position="327"/>
    </location>
</feature>
<evidence type="ECO:0000313" key="2">
    <source>
        <dbReference type="EMBL" id="MBL1119457.1"/>
    </source>
</evidence>
<evidence type="ECO:0008006" key="4">
    <source>
        <dbReference type="Google" id="ProtNLM"/>
    </source>
</evidence>
<organism evidence="2 3">
    <name type="scientific">Streptomyces endocoffeicus</name>
    <dbReference type="NCBI Taxonomy" id="2898945"/>
    <lineage>
        <taxon>Bacteria</taxon>
        <taxon>Bacillati</taxon>
        <taxon>Actinomycetota</taxon>
        <taxon>Actinomycetes</taxon>
        <taxon>Kitasatosporales</taxon>
        <taxon>Streptomycetaceae</taxon>
        <taxon>Streptomyces</taxon>
    </lineage>
</organism>
<proteinExistence type="predicted"/>
<keyword evidence="3" id="KW-1185">Reference proteome</keyword>
<evidence type="ECO:0000256" key="1">
    <source>
        <dbReference type="SAM" id="MobiDB-lite"/>
    </source>
</evidence>
<reference evidence="2 3" key="1">
    <citation type="submission" date="2021-01" db="EMBL/GenBank/DDBJ databases">
        <title>WGS of actinomycetes isolated from Thailand.</title>
        <authorList>
            <person name="Thawai C."/>
        </authorList>
    </citation>
    <scope>NUCLEOTIDE SEQUENCE [LARGE SCALE GENOMIC DNA]</scope>
    <source>
        <strain evidence="2 3">CA3R110</strain>
    </source>
</reference>
<protein>
    <recommendedName>
        <fullName evidence="4">Lipoprotein</fullName>
    </recommendedName>
</protein>
<accession>A0ABS1Q456</accession>
<evidence type="ECO:0000313" key="3">
    <source>
        <dbReference type="Proteomes" id="UP000621510"/>
    </source>
</evidence>
<dbReference type="Proteomes" id="UP000621510">
    <property type="component" value="Unassembled WGS sequence"/>
</dbReference>
<comment type="caution">
    <text evidence="2">The sequence shown here is derived from an EMBL/GenBank/DDBJ whole genome shotgun (WGS) entry which is preliminary data.</text>
</comment>
<feature type="compositionally biased region" description="Polar residues" evidence="1">
    <location>
        <begin position="293"/>
        <end position="308"/>
    </location>
</feature>
<gene>
    <name evidence="2" type="ORF">JK364_44975</name>
</gene>
<dbReference type="EMBL" id="JAERRG010000032">
    <property type="protein sequence ID" value="MBL1119457.1"/>
    <property type="molecule type" value="Genomic_DNA"/>
</dbReference>
<sequence>MRTPPVAKDARGVKSAVSEELARAAAEREGKSVEVASLRGESSEVFATPDGKLEAREYLRPVRARVDGEWKAIDTALVKTGDGMVAPKATTVDLAFSGGGSVPLVRMTKAGRELALSWPTDLPAPRLQGDTATYPDVLPGVDLRMGAQEDGFTQLLVVKSAEAAASKELAELRLKLDAGGLDVQETGTGGVAANDKGAGGAVFEAPQPVMWDSSPGPGAQETVGARAKAADVSEADDGEEPAAGESGKLAPVGVEVPAAQDELVKPSTAMESSLSTRRRGSCAWGWGRRVSGCTRTSIPTPPTMSSRIQLPATGPIRTRDATGGSVVSWCA</sequence>
<dbReference type="RefSeq" id="WP_201857241.1">
    <property type="nucleotide sequence ID" value="NZ_JAERRG010000032.1"/>
</dbReference>
<name>A0ABS1Q456_9ACTN</name>